<reference evidence="2" key="1">
    <citation type="submission" date="2007-07" db="EMBL/GenBank/DDBJ databases">
        <title>PCAP assembly of the Caenorhabditis remanei genome.</title>
        <authorList>
            <consortium name="The Caenorhabditis remanei Sequencing Consortium"/>
            <person name="Wilson R.K."/>
        </authorList>
    </citation>
    <scope>NUCLEOTIDE SEQUENCE [LARGE SCALE GENOMIC DNA]</scope>
    <source>
        <strain evidence="2">PB4641</strain>
    </source>
</reference>
<gene>
    <name evidence="2" type="ORF">CRE_08026</name>
</gene>
<protein>
    <recommendedName>
        <fullName evidence="1">F-box domain-containing protein</fullName>
    </recommendedName>
</protein>
<organism evidence="3">
    <name type="scientific">Caenorhabditis remanei</name>
    <name type="common">Caenorhabditis vulgaris</name>
    <dbReference type="NCBI Taxonomy" id="31234"/>
    <lineage>
        <taxon>Eukaryota</taxon>
        <taxon>Metazoa</taxon>
        <taxon>Ecdysozoa</taxon>
        <taxon>Nematoda</taxon>
        <taxon>Chromadorea</taxon>
        <taxon>Rhabditida</taxon>
        <taxon>Rhabditina</taxon>
        <taxon>Rhabditomorpha</taxon>
        <taxon>Rhabditoidea</taxon>
        <taxon>Rhabditidae</taxon>
        <taxon>Peloderinae</taxon>
        <taxon>Caenorhabditis</taxon>
    </lineage>
</organism>
<dbReference type="CTD" id="9821278"/>
<evidence type="ECO:0000313" key="3">
    <source>
        <dbReference type="Proteomes" id="UP000008281"/>
    </source>
</evidence>
<dbReference type="AlphaFoldDB" id="E3M3V8"/>
<dbReference type="Proteomes" id="UP000008281">
    <property type="component" value="Unassembled WGS sequence"/>
</dbReference>
<dbReference type="EMBL" id="DS268423">
    <property type="protein sequence ID" value="EFO90517.1"/>
    <property type="molecule type" value="Genomic_DNA"/>
</dbReference>
<dbReference type="PROSITE" id="PS50181">
    <property type="entry name" value="FBOX"/>
    <property type="match status" value="1"/>
</dbReference>
<dbReference type="PANTHER" id="PTHR21503">
    <property type="entry name" value="F-BOX-CONTAINING HYPOTHETICAL PROTEIN C.ELEGANS"/>
    <property type="match status" value="1"/>
</dbReference>
<dbReference type="HOGENOM" id="CLU_040220_3_1_1"/>
<evidence type="ECO:0000259" key="1">
    <source>
        <dbReference type="PROSITE" id="PS50181"/>
    </source>
</evidence>
<proteinExistence type="predicted"/>
<name>E3M3V8_CAERE</name>
<evidence type="ECO:0000313" key="2">
    <source>
        <dbReference type="EMBL" id="EFO90517.1"/>
    </source>
</evidence>
<dbReference type="InParanoid" id="E3M3V8"/>
<dbReference type="InterPro" id="IPR001810">
    <property type="entry name" value="F-box_dom"/>
</dbReference>
<dbReference type="KEGG" id="crq:GCK72_000581"/>
<dbReference type="RefSeq" id="XP_003109152.2">
    <property type="nucleotide sequence ID" value="XM_003109104.2"/>
</dbReference>
<sequence>MKFLKFPFVVQQEILRFLDLNLVFNLSLLSSKMGRLTHSCVFKGIKMICFDTTGPHFTLSAITQNDDVLGIVMIRPRRELRSENKRNARFSGVDVLYCVDPVANYTTILLKQSPHEPIVRKVHDHVAAIFGKQLPYWISSHTNSQDKLFIPSYITPERVSVEVKSKKDAIKFDDWIQMIPQPNHITVIASAAITVWDNPKFHRAQTLNMMNPNFTTQEILPRFKGKYLVLNRANCSDLHVMEFLDDWQTNKGYQNIKLVDIFLQVTTAFEQARIRELFEIEELADGKESLAFRYPTEECSKINSFQKEYSHREYIVRESDGVVASIFLNAKRFEFVVHDFTEEEMRGEMEDVAIEN</sequence>
<feature type="domain" description="F-box" evidence="1">
    <location>
        <begin position="1"/>
        <end position="45"/>
    </location>
</feature>
<dbReference type="PANTHER" id="PTHR21503:SF8">
    <property type="entry name" value="F-BOX ASSOCIATED DOMAIN-CONTAINING PROTEIN-RELATED"/>
    <property type="match status" value="1"/>
</dbReference>
<keyword evidence="3" id="KW-1185">Reference proteome</keyword>
<dbReference type="GeneID" id="9821278"/>
<accession>E3M3V8</accession>